<dbReference type="GO" id="GO:0043041">
    <property type="term" value="P:amino acid activation for nonribosomal peptide biosynthetic process"/>
    <property type="evidence" value="ECO:0007669"/>
    <property type="project" value="TreeGrafter"/>
</dbReference>
<dbReference type="GO" id="GO:0031177">
    <property type="term" value="F:phosphopantetheine binding"/>
    <property type="evidence" value="ECO:0007669"/>
    <property type="project" value="TreeGrafter"/>
</dbReference>
<dbReference type="Proteomes" id="UP001222434">
    <property type="component" value="Unassembled WGS sequence"/>
</dbReference>
<dbReference type="GO" id="GO:0044550">
    <property type="term" value="P:secondary metabolite biosynthetic process"/>
    <property type="evidence" value="ECO:0007669"/>
    <property type="project" value="TreeGrafter"/>
</dbReference>
<dbReference type="Pfam" id="PF00501">
    <property type="entry name" value="AMP-binding"/>
    <property type="match status" value="1"/>
</dbReference>
<dbReference type="Gene3D" id="3.40.50.12780">
    <property type="entry name" value="N-terminal domain of ligase-like"/>
    <property type="match status" value="1"/>
</dbReference>
<dbReference type="Pfam" id="PF00668">
    <property type="entry name" value="Condensation"/>
    <property type="match status" value="2"/>
</dbReference>
<dbReference type="FunFam" id="3.40.50.980:FF:000001">
    <property type="entry name" value="Non-ribosomal peptide synthetase"/>
    <property type="match status" value="1"/>
</dbReference>
<evidence type="ECO:0000256" key="3">
    <source>
        <dbReference type="ARBA" id="ARBA00022553"/>
    </source>
</evidence>
<dbReference type="RefSeq" id="WP_274711377.1">
    <property type="nucleotide sequence ID" value="NZ_JAILSM010000013.1"/>
</dbReference>
<accession>A0AAJ1J3N0</accession>
<reference evidence="5" key="2">
    <citation type="journal article" date="2022" name="J. Evol. Biol.">
        <title>Pre- and post-association barriers to host switching in sympatric mutualists.</title>
        <authorList>
            <person name="Dinges Z.M."/>
            <person name="Phillips R.K."/>
            <person name="Lively C.M."/>
            <person name="Bashey F."/>
        </authorList>
    </citation>
    <scope>NUCLEOTIDE SEQUENCE</scope>
    <source>
        <strain evidence="5">MC_266_E_2016</strain>
    </source>
</reference>
<gene>
    <name evidence="5" type="ORF">KKJ01_01190</name>
</gene>
<dbReference type="SUPFAM" id="SSF56801">
    <property type="entry name" value="Acetyl-CoA synthetase-like"/>
    <property type="match status" value="1"/>
</dbReference>
<dbReference type="Gene3D" id="3.30.559.10">
    <property type="entry name" value="Chloramphenicol acetyltransferase-like domain"/>
    <property type="match status" value="2"/>
</dbReference>
<dbReference type="NCBIfam" id="TIGR01733">
    <property type="entry name" value="AA-adenyl-dom"/>
    <property type="match status" value="1"/>
</dbReference>
<dbReference type="Pfam" id="PF00550">
    <property type="entry name" value="PP-binding"/>
    <property type="match status" value="1"/>
</dbReference>
<dbReference type="InterPro" id="IPR009081">
    <property type="entry name" value="PP-bd_ACP"/>
</dbReference>
<name>A0AAJ1J3N0_XENBV</name>
<dbReference type="CDD" id="cd19531">
    <property type="entry name" value="LCL_NRPS-like"/>
    <property type="match status" value="2"/>
</dbReference>
<evidence type="ECO:0000256" key="2">
    <source>
        <dbReference type="ARBA" id="ARBA00022450"/>
    </source>
</evidence>
<comment type="caution">
    <text evidence="5">The sequence shown here is derived from an EMBL/GenBank/DDBJ whole genome shotgun (WGS) entry which is preliminary data.</text>
</comment>
<keyword evidence="3" id="KW-0597">Phosphoprotein</keyword>
<dbReference type="SUPFAM" id="SSF52777">
    <property type="entry name" value="CoA-dependent acyltransferases"/>
    <property type="match status" value="4"/>
</dbReference>
<evidence type="ECO:0000313" key="5">
    <source>
        <dbReference type="EMBL" id="MDE1476894.1"/>
    </source>
</evidence>
<dbReference type="InterPro" id="IPR036736">
    <property type="entry name" value="ACP-like_sf"/>
</dbReference>
<evidence type="ECO:0000313" key="6">
    <source>
        <dbReference type="Proteomes" id="UP001222434"/>
    </source>
</evidence>
<evidence type="ECO:0000256" key="1">
    <source>
        <dbReference type="ARBA" id="ARBA00001957"/>
    </source>
</evidence>
<feature type="domain" description="Carrier" evidence="4">
    <location>
        <begin position="1046"/>
        <end position="1121"/>
    </location>
</feature>
<dbReference type="SUPFAM" id="SSF47336">
    <property type="entry name" value="ACP-like"/>
    <property type="match status" value="1"/>
</dbReference>
<dbReference type="PANTHER" id="PTHR45527:SF1">
    <property type="entry name" value="FATTY ACID SYNTHASE"/>
    <property type="match status" value="1"/>
</dbReference>
<dbReference type="PROSITE" id="PS00455">
    <property type="entry name" value="AMP_BINDING"/>
    <property type="match status" value="1"/>
</dbReference>
<evidence type="ECO:0000259" key="4">
    <source>
        <dbReference type="PROSITE" id="PS50075"/>
    </source>
</evidence>
<dbReference type="Pfam" id="PF13193">
    <property type="entry name" value="AMP-binding_C"/>
    <property type="match status" value="1"/>
</dbReference>
<sequence length="1570" mass="179963">MDVRTVMLSLLEKGISVYISKGNLAYKSLSGVLDTTTFELLKKYKLDFLVYFKSVWKRVEKKECTFPSEGSFEMAPLSPSQERLWVSEKMGSEHQFGQYNITGACYLKGNVNVRAIEWAINTIIQRHQVLRTVILHDEILGVMQIVREEFYFSLEQQDFNKREKDIDQEINNFIDKEGILHFDLSQDLMLRVNLLNLTENEHVLVFTMHHIASDGWSMNILINEFSSLYNAFIHDYESQLPPLTLQYTDYSRWLYYTSSESLLKKHQVYWKTYLYDIPSIHNLPLDFPRPSKQTFKGAAINTLIEKDIFSRFDKMCRIKGATLFMGLNAVFSVLLSRYSGEKDIVVGTPIANRNRDELENIIGFFINTVVLRTDLSDNPNFEQLLERNKEFISDSFSNTLSFEQLLEIIKVDRSLSYNPIFQIMIVLQNNEQSKISLEGIDIEFMEVTQQSSKFDLTLNIVPNEKGLLLNWKYNTTIFSQTSISRMAEHFTSLVNNVLETPKVPVLNLSFLSKIEQSYLLEYLSNPHKLKFTVNKYLYDFIKEQSKLRPEAIALVYGSQRLSYRELEQLTNNIAYELSFKGIQVGDIICICAEKSFESIAAMLAVWKCGAIYLPISPKTPPNRADFILNDATARTILFDQEGAQLVGTLQKNITKITLAELMNNQNVKVPSFQFDEKTDVERIAYLIYTSGSTGQPKGVLVRHTNAVSVLSSVAVQFDIGPNTIMPAIASLAFDISFFEIVMPLMRGGMVKLYTHREVTNIPSLVNDMNSWTHLHAVPSLMNAILDECERLNVKSDNLRQIYVGGDRVSSQLLKRLKESFEGKEIIELYGPTEGTILSTAYRITNEKPEKLKGSVIGCALPHAKVYVLDEINNIAPIGVVGELCIGGEGVAFGYLNRADETKQRFIDNPFTVGDRERLYRTGDLVRWLPNGNLEFIGRNDYQVKIRGFRIELSEIEAALCKRKDVEQAVVLLQEKNDNPYLVAYIIGKMALEPSVLKTYLSNQLPDYMVPSVYHVLDSFPLTPNGKLNKSRLPLLHINKPSVEYTAPRSQLETNLCQIWEIILGLDKVGIHDDFFSIGGNSLAAIKVNALCQQQLDLDIPLDFIFRNKTIANISILLEEKSKQIIPSLKHKRYPLSFTQEHMLLIELLEEGSHAYHIPYFARLDKNANVSMLIKALNKIADRHSILKSIFSLENKNHYEQIILIDNIQIKNTVLETESEVQAEVEKCIYTPFKLNCEPGMRLRTWSTDTNNYMLILFHHIVFDGWSEKIFMSELSHIYQSLMEDKEISLPEPMISYGDYAQWQRMNISNNKLKEQYNYWKEHLSNFEYLALPLDFPRPSFPEHKGDVYAVDFTSKFSQDLKKVAREEKTTLYSVLLTASFLTLSSVCNQKDVIIGTYSDNRNNLQTQSIIGLFANSLALRCKINPKITLAALIVEVHQLIGQAKSHQELPFRKVMEMLGIELDASIHPVYQVMFNLTTKPEWQTQLPIDLETGLQRVVAQNSPPKHDLALEFCDEGEHIHGGFLFDISVLKKSTVVSIAERFQNILYFFINKRNKSIQSILETFVEEHNI</sequence>
<dbReference type="GO" id="GO:0005737">
    <property type="term" value="C:cytoplasm"/>
    <property type="evidence" value="ECO:0007669"/>
    <property type="project" value="TreeGrafter"/>
</dbReference>
<dbReference type="InterPro" id="IPR023213">
    <property type="entry name" value="CAT-like_dom_sf"/>
</dbReference>
<dbReference type="Gene3D" id="3.30.300.30">
    <property type="match status" value="1"/>
</dbReference>
<dbReference type="InterPro" id="IPR042099">
    <property type="entry name" value="ANL_N_sf"/>
</dbReference>
<organism evidence="5 6">
    <name type="scientific">Xenorhabdus bovienii</name>
    <name type="common">Xenorhabdus nematophila subsp. bovienii</name>
    <dbReference type="NCBI Taxonomy" id="40576"/>
    <lineage>
        <taxon>Bacteria</taxon>
        <taxon>Pseudomonadati</taxon>
        <taxon>Pseudomonadota</taxon>
        <taxon>Gammaproteobacteria</taxon>
        <taxon>Enterobacterales</taxon>
        <taxon>Morganellaceae</taxon>
        <taxon>Xenorhabdus</taxon>
    </lineage>
</organism>
<keyword evidence="2" id="KW-0596">Phosphopantetheine</keyword>
<dbReference type="FunFam" id="1.10.1200.10:FF:000005">
    <property type="entry name" value="Nonribosomal peptide synthetase 1"/>
    <property type="match status" value="1"/>
</dbReference>
<dbReference type="InterPro" id="IPR000873">
    <property type="entry name" value="AMP-dep_synth/lig_dom"/>
</dbReference>
<dbReference type="Gene3D" id="3.30.559.30">
    <property type="entry name" value="Nonribosomal peptide synthetase, condensation domain"/>
    <property type="match status" value="2"/>
</dbReference>
<dbReference type="FunFam" id="2.30.38.10:FF:000001">
    <property type="entry name" value="Non-ribosomal peptide synthetase PvdI"/>
    <property type="match status" value="1"/>
</dbReference>
<proteinExistence type="predicted"/>
<dbReference type="EMBL" id="JAILSO010000002">
    <property type="protein sequence ID" value="MDE1476894.1"/>
    <property type="molecule type" value="Genomic_DNA"/>
</dbReference>
<dbReference type="PROSITE" id="PS50075">
    <property type="entry name" value="CARRIER"/>
    <property type="match status" value="1"/>
</dbReference>
<dbReference type="InterPro" id="IPR010071">
    <property type="entry name" value="AA_adenyl_dom"/>
</dbReference>
<dbReference type="Gene3D" id="1.10.1200.10">
    <property type="entry name" value="ACP-like"/>
    <property type="match status" value="1"/>
</dbReference>
<dbReference type="InterPro" id="IPR020845">
    <property type="entry name" value="AMP-binding_CS"/>
</dbReference>
<dbReference type="InterPro" id="IPR025110">
    <property type="entry name" value="AMP-bd_C"/>
</dbReference>
<dbReference type="GO" id="GO:0003824">
    <property type="term" value="F:catalytic activity"/>
    <property type="evidence" value="ECO:0007669"/>
    <property type="project" value="InterPro"/>
</dbReference>
<dbReference type="InterPro" id="IPR045851">
    <property type="entry name" value="AMP-bd_C_sf"/>
</dbReference>
<dbReference type="CDD" id="cd05930">
    <property type="entry name" value="A_NRPS"/>
    <property type="match status" value="1"/>
</dbReference>
<reference evidence="5" key="1">
    <citation type="submission" date="2021-08" db="EMBL/GenBank/DDBJ databases">
        <authorList>
            <person name="Papudeshi B."/>
            <person name="Bashey-Visser F."/>
        </authorList>
    </citation>
    <scope>NUCLEOTIDE SEQUENCE</scope>
    <source>
        <strain evidence="5">MC_266_E_2016</strain>
    </source>
</reference>
<protein>
    <submittedName>
        <fullName evidence="5">Amino acid adenylation domain-containing protein</fullName>
    </submittedName>
</protein>
<comment type="cofactor">
    <cofactor evidence="1">
        <name>pantetheine 4'-phosphate</name>
        <dbReference type="ChEBI" id="CHEBI:47942"/>
    </cofactor>
</comment>
<dbReference type="InterPro" id="IPR001242">
    <property type="entry name" value="Condensation_dom"/>
</dbReference>
<dbReference type="PANTHER" id="PTHR45527">
    <property type="entry name" value="NONRIBOSOMAL PEPTIDE SYNTHETASE"/>
    <property type="match status" value="1"/>
</dbReference>